<proteinExistence type="predicted"/>
<dbReference type="Proteomes" id="UP000621492">
    <property type="component" value="Unassembled WGS sequence"/>
</dbReference>
<evidence type="ECO:0000259" key="3">
    <source>
        <dbReference type="Pfam" id="PF00005"/>
    </source>
</evidence>
<organism evidence="4 5">
    <name type="scientific">Lentibacillus populi</name>
    <dbReference type="NCBI Taxonomy" id="1827502"/>
    <lineage>
        <taxon>Bacteria</taxon>
        <taxon>Bacillati</taxon>
        <taxon>Bacillota</taxon>
        <taxon>Bacilli</taxon>
        <taxon>Bacillales</taxon>
        <taxon>Bacillaceae</taxon>
        <taxon>Lentibacillus</taxon>
    </lineage>
</organism>
<reference evidence="4" key="2">
    <citation type="submission" date="2020-09" db="EMBL/GenBank/DDBJ databases">
        <authorList>
            <person name="Sun Q."/>
            <person name="Zhou Y."/>
        </authorList>
    </citation>
    <scope>NUCLEOTIDE SEQUENCE</scope>
    <source>
        <strain evidence="4">CGMCC 1.15454</strain>
    </source>
</reference>
<dbReference type="SUPFAM" id="SSF52540">
    <property type="entry name" value="P-loop containing nucleoside triphosphate hydrolases"/>
    <property type="match status" value="1"/>
</dbReference>
<dbReference type="RefSeq" id="WP_188725890.1">
    <property type="nucleotide sequence ID" value="NZ_BMJD01000066.1"/>
</dbReference>
<keyword evidence="1" id="KW-0547">Nucleotide-binding</keyword>
<dbReference type="GO" id="GO:0005524">
    <property type="term" value="F:ATP binding"/>
    <property type="evidence" value="ECO:0007669"/>
    <property type="project" value="UniProtKB-KW"/>
</dbReference>
<comment type="caution">
    <text evidence="4">The sequence shown here is derived from an EMBL/GenBank/DDBJ whole genome shotgun (WGS) entry which is preliminary data.</text>
</comment>
<protein>
    <recommendedName>
        <fullName evidence="3">ABC transporter domain-containing protein</fullName>
    </recommendedName>
</protein>
<dbReference type="InterPro" id="IPR027417">
    <property type="entry name" value="P-loop_NTPase"/>
</dbReference>
<dbReference type="Gene3D" id="3.40.50.300">
    <property type="entry name" value="P-loop containing nucleotide triphosphate hydrolases"/>
    <property type="match status" value="1"/>
</dbReference>
<dbReference type="PANTHER" id="PTHR43158:SF1">
    <property type="entry name" value="ABC TRANSPORTER, ATP-BINDING PROTEIN"/>
    <property type="match status" value="1"/>
</dbReference>
<sequence length="177" mass="20559">MVGGQQVNRQVSDKVSYLTDQDYFYPFFTIEELIRYYQTQFIDFDQQKALEIAACMKLEIKRKIKHLSKGNRGRVKMMVTLARNAPYIVLDEPFSGLDPMVRKAIITGMIQFVDLGRQTLIISTHELKEVEPILDDVVLLKHGTVIAQSCVEQIREKHGIDTVEWMEKIYDTAEMNR</sequence>
<reference evidence="4" key="1">
    <citation type="journal article" date="2014" name="Int. J. Syst. Evol. Microbiol.">
        <title>Complete genome sequence of Corynebacterium casei LMG S-19264T (=DSM 44701T), isolated from a smear-ripened cheese.</title>
        <authorList>
            <consortium name="US DOE Joint Genome Institute (JGI-PGF)"/>
            <person name="Walter F."/>
            <person name="Albersmeier A."/>
            <person name="Kalinowski J."/>
            <person name="Ruckert C."/>
        </authorList>
    </citation>
    <scope>NUCLEOTIDE SEQUENCE</scope>
    <source>
        <strain evidence="4">CGMCC 1.15454</strain>
    </source>
</reference>
<feature type="domain" description="ABC transporter" evidence="3">
    <location>
        <begin position="8"/>
        <end position="94"/>
    </location>
</feature>
<name>A0A9W5X828_9BACI</name>
<gene>
    <name evidence="4" type="ORF">GCM10011409_43460</name>
</gene>
<evidence type="ECO:0000256" key="1">
    <source>
        <dbReference type="ARBA" id="ARBA00022741"/>
    </source>
</evidence>
<dbReference type="EMBL" id="BMJD01000066">
    <property type="protein sequence ID" value="GGB61544.1"/>
    <property type="molecule type" value="Genomic_DNA"/>
</dbReference>
<dbReference type="PANTHER" id="PTHR43158">
    <property type="entry name" value="SKFA PEPTIDE EXPORT ATP-BINDING PROTEIN SKFE"/>
    <property type="match status" value="1"/>
</dbReference>
<evidence type="ECO:0000313" key="5">
    <source>
        <dbReference type="Proteomes" id="UP000621492"/>
    </source>
</evidence>
<keyword evidence="2" id="KW-0067">ATP-binding</keyword>
<dbReference type="InterPro" id="IPR003439">
    <property type="entry name" value="ABC_transporter-like_ATP-bd"/>
</dbReference>
<dbReference type="Pfam" id="PF00005">
    <property type="entry name" value="ABC_tran"/>
    <property type="match status" value="1"/>
</dbReference>
<evidence type="ECO:0000313" key="4">
    <source>
        <dbReference type="EMBL" id="GGB61544.1"/>
    </source>
</evidence>
<evidence type="ECO:0000256" key="2">
    <source>
        <dbReference type="ARBA" id="ARBA00022840"/>
    </source>
</evidence>
<dbReference type="AlphaFoldDB" id="A0A9W5X828"/>
<dbReference type="GO" id="GO:0016887">
    <property type="term" value="F:ATP hydrolysis activity"/>
    <property type="evidence" value="ECO:0007669"/>
    <property type="project" value="InterPro"/>
</dbReference>
<keyword evidence="5" id="KW-1185">Reference proteome</keyword>
<accession>A0A9W5X828</accession>